<dbReference type="Proteomes" id="UP000028401">
    <property type="component" value="Unassembled WGS sequence"/>
</dbReference>
<dbReference type="RefSeq" id="WP_042747992.1">
    <property type="nucleotide sequence ID" value="NZ_AZSI01000018.1"/>
</dbReference>
<evidence type="ECO:0000313" key="2">
    <source>
        <dbReference type="EMBL" id="KEY62914.1"/>
    </source>
</evidence>
<proteinExistence type="predicted"/>
<feature type="transmembrane region" description="Helical" evidence="1">
    <location>
        <begin position="12"/>
        <end position="29"/>
    </location>
</feature>
<keyword evidence="1" id="KW-0472">Membrane</keyword>
<gene>
    <name evidence="2" type="ORF">U725_00894</name>
</gene>
<name>A0A084AC85_LACLC</name>
<comment type="caution">
    <text evidence="2">The sequence shown here is derived from an EMBL/GenBank/DDBJ whole genome shotgun (WGS) entry which is preliminary data.</text>
</comment>
<dbReference type="AlphaFoldDB" id="A0A084AC85"/>
<reference evidence="2 3" key="1">
    <citation type="submission" date="2014-06" db="EMBL/GenBank/DDBJ databases">
        <title>Draft genome sequence of the putrescine producing strain Lactococcus lactis subsp cremoris GE214.</title>
        <authorList>
            <person name="Ladero V."/>
            <person name="Linares D.M."/>
            <person name="del Rio B."/>
            <person name="Mayo B."/>
            <person name="Martin M.C."/>
            <person name="Fernandez M."/>
            <person name="Alvarez M.A."/>
        </authorList>
    </citation>
    <scope>NUCLEOTIDE SEQUENCE [LARGE SCALE GENOMIC DNA]</scope>
    <source>
        <strain evidence="2 3">GE214</strain>
    </source>
</reference>
<protein>
    <submittedName>
        <fullName evidence="2">Uncharacterized protein</fullName>
    </submittedName>
</protein>
<keyword evidence="1" id="KW-0812">Transmembrane</keyword>
<dbReference type="EMBL" id="AZSI01000018">
    <property type="protein sequence ID" value="KEY62914.1"/>
    <property type="molecule type" value="Genomic_DNA"/>
</dbReference>
<evidence type="ECO:0000313" key="3">
    <source>
        <dbReference type="Proteomes" id="UP000028401"/>
    </source>
</evidence>
<sequence length="231" mass="26160">MKTIGKSVANKIALLIVLVGLLGLGWWYLKNHNPFNGSAKTQYSFVVKKFSKENMLLVAGADVETTQNQEFTNNELAKWPEWTKVVTKFFVGRSLTAKIPIKTEFKIELSSITRKDIEIKNNILTFKEPLLVKVDSQQTGDIKIDQSTNGLVDKVVDGWTSGKEAQKFLSEKSTEAVYATSDYVLNNENRKEKVAKYASQDLEDLLNLNSDRHLKVNISKNDLKFVNIDKK</sequence>
<evidence type="ECO:0000256" key="1">
    <source>
        <dbReference type="SAM" id="Phobius"/>
    </source>
</evidence>
<organism evidence="2 3">
    <name type="scientific">Lactococcus cremoris subsp. cremoris GE214</name>
    <dbReference type="NCBI Taxonomy" id="1415168"/>
    <lineage>
        <taxon>Bacteria</taxon>
        <taxon>Bacillati</taxon>
        <taxon>Bacillota</taxon>
        <taxon>Bacilli</taxon>
        <taxon>Lactobacillales</taxon>
        <taxon>Streptococcaceae</taxon>
        <taxon>Lactococcus</taxon>
        <taxon>Lactococcus cremoris subsp. cremoris</taxon>
    </lineage>
</organism>
<dbReference type="PATRIC" id="fig|1415168.3.peg.955"/>
<keyword evidence="1" id="KW-1133">Transmembrane helix</keyword>
<accession>A0A084AC85</accession>